<accession>A0A8C0HNX5</accession>
<dbReference type="GO" id="GO:0043565">
    <property type="term" value="F:sequence-specific DNA binding"/>
    <property type="evidence" value="ECO:0007669"/>
    <property type="project" value="InterPro"/>
</dbReference>
<evidence type="ECO:0000259" key="9">
    <source>
        <dbReference type="SMART" id="SM00415"/>
    </source>
</evidence>
<evidence type="ECO:0000313" key="11">
    <source>
        <dbReference type="Proteomes" id="UP000694555"/>
    </source>
</evidence>
<evidence type="ECO:0000256" key="4">
    <source>
        <dbReference type="ARBA" id="ARBA00023125"/>
    </source>
</evidence>
<evidence type="ECO:0000256" key="2">
    <source>
        <dbReference type="ARBA" id="ARBA00006403"/>
    </source>
</evidence>
<evidence type="ECO:0000256" key="5">
    <source>
        <dbReference type="ARBA" id="ARBA00023163"/>
    </source>
</evidence>
<dbReference type="Proteomes" id="UP000694555">
    <property type="component" value="Unplaced"/>
</dbReference>
<feature type="region of interest" description="Disordered" evidence="8">
    <location>
        <begin position="1"/>
        <end position="29"/>
    </location>
</feature>
<evidence type="ECO:0000256" key="3">
    <source>
        <dbReference type="ARBA" id="ARBA00023015"/>
    </source>
</evidence>
<keyword evidence="4" id="KW-0238">DNA-binding</keyword>
<feature type="region of interest" description="Disordered" evidence="8">
    <location>
        <begin position="181"/>
        <end position="280"/>
    </location>
</feature>
<keyword evidence="5" id="KW-0804">Transcription</keyword>
<dbReference type="AlphaFoldDB" id="A0A8C0HNX5"/>
<dbReference type="Pfam" id="PF00447">
    <property type="entry name" value="HSF_DNA-bind"/>
    <property type="match status" value="1"/>
</dbReference>
<dbReference type="SMART" id="SM00415">
    <property type="entry name" value="HSF"/>
    <property type="match status" value="1"/>
</dbReference>
<dbReference type="SUPFAM" id="SSF46785">
    <property type="entry name" value="Winged helix' DNA-binding domain"/>
    <property type="match status" value="1"/>
</dbReference>
<dbReference type="PANTHER" id="PTHR10015">
    <property type="entry name" value="HEAT SHOCK TRANSCRIPTION FACTOR"/>
    <property type="match status" value="1"/>
</dbReference>
<comment type="subcellular location">
    <subcellularLocation>
        <location evidence="1">Nucleus</location>
    </subcellularLocation>
</comment>
<evidence type="ECO:0000256" key="8">
    <source>
        <dbReference type="SAM" id="MobiDB-lite"/>
    </source>
</evidence>
<feature type="domain" description="HSF-type DNA-binding" evidence="9">
    <location>
        <begin position="59"/>
        <end position="177"/>
    </location>
</feature>
<keyword evidence="11" id="KW-1185">Reference proteome</keyword>
<dbReference type="GO" id="GO:0005634">
    <property type="term" value="C:nucleus"/>
    <property type="evidence" value="ECO:0007669"/>
    <property type="project" value="UniProtKB-SubCell"/>
</dbReference>
<organism evidence="10 11">
    <name type="scientific">Buteo japonicus</name>
    <dbReference type="NCBI Taxonomy" id="224669"/>
    <lineage>
        <taxon>Eukaryota</taxon>
        <taxon>Metazoa</taxon>
        <taxon>Chordata</taxon>
        <taxon>Craniata</taxon>
        <taxon>Vertebrata</taxon>
        <taxon>Euteleostomi</taxon>
        <taxon>Archelosauria</taxon>
        <taxon>Archosauria</taxon>
        <taxon>Dinosauria</taxon>
        <taxon>Saurischia</taxon>
        <taxon>Theropoda</taxon>
        <taxon>Coelurosauria</taxon>
        <taxon>Aves</taxon>
        <taxon>Neognathae</taxon>
        <taxon>Neoaves</taxon>
        <taxon>Telluraves</taxon>
        <taxon>Accipitrimorphae</taxon>
        <taxon>Accipitriformes</taxon>
        <taxon>Accipitridae</taxon>
        <taxon>Accipitrinae</taxon>
        <taxon>Buteo</taxon>
    </lineage>
</organism>
<dbReference type="InterPro" id="IPR000232">
    <property type="entry name" value="HSF_DNA-bd"/>
</dbReference>
<name>A0A8C0HNX5_9AVES</name>
<reference evidence="10" key="2">
    <citation type="submission" date="2025-09" db="UniProtKB">
        <authorList>
            <consortium name="Ensembl"/>
        </authorList>
    </citation>
    <scope>IDENTIFICATION</scope>
</reference>
<keyword evidence="3" id="KW-0805">Transcription regulation</keyword>
<evidence type="ECO:0000313" key="10">
    <source>
        <dbReference type="Ensembl" id="ENSBJAP00000017862.1"/>
    </source>
</evidence>
<protein>
    <recommendedName>
        <fullName evidence="9">HSF-type DNA-binding domain-containing protein</fullName>
    </recommendedName>
</protein>
<proteinExistence type="inferred from homology"/>
<dbReference type="Gene3D" id="1.10.10.10">
    <property type="entry name" value="Winged helix-like DNA-binding domain superfamily/Winged helix DNA-binding domain"/>
    <property type="match status" value="1"/>
</dbReference>
<dbReference type="InterPro" id="IPR036388">
    <property type="entry name" value="WH-like_DNA-bd_sf"/>
</dbReference>
<evidence type="ECO:0000256" key="1">
    <source>
        <dbReference type="ARBA" id="ARBA00004123"/>
    </source>
</evidence>
<dbReference type="PANTHER" id="PTHR10015:SF336">
    <property type="entry name" value="HEAT SHOCK TRANSCRIPTION FACTOR, Y-LINKED"/>
    <property type="match status" value="1"/>
</dbReference>
<evidence type="ECO:0000256" key="7">
    <source>
        <dbReference type="RuleBase" id="RU004020"/>
    </source>
</evidence>
<dbReference type="GO" id="GO:0003700">
    <property type="term" value="F:DNA-binding transcription factor activity"/>
    <property type="evidence" value="ECO:0007669"/>
    <property type="project" value="InterPro"/>
</dbReference>
<reference evidence="10" key="1">
    <citation type="submission" date="2025-08" db="UniProtKB">
        <authorList>
            <consortium name="Ensembl"/>
        </authorList>
    </citation>
    <scope>IDENTIFICATION</scope>
</reference>
<dbReference type="Ensembl" id="ENSBJAT00000018351.1">
    <property type="protein sequence ID" value="ENSBJAP00000017862.1"/>
    <property type="gene ID" value="ENSBJAG00000011769.1"/>
</dbReference>
<feature type="compositionally biased region" description="Low complexity" evidence="8">
    <location>
        <begin position="219"/>
        <end position="230"/>
    </location>
</feature>
<sequence length="367" mass="39124">MQHKSSPDHPGGGTGTSWDDATGPLGEENTFQALPDEPWTSIMWVFFSEESSANTNQSSACSFLKKLWKIVSSHHFQSIWWGDDGNCIVIAEKLFRREVLGRRGPLKIFKTKSMRGFIFQLNLHGFCKMEGDSLISASIEELRAVAAAGSALGKLLFYYNPFFKRDCPNLLWMCTQSAGERKRAPAASPLGPNLKDDHPRRRRPSAQPAVGAAGEDNDTQTSATTSSTPTEPWADTTAQTGSAGPSPPKRHCSHSPAGIQEAAPAPSMASPHRVTPPAPNSPFTLAMGLLAFPSGQPKLVVMQVPGAGMPPFCAPWFAMTTLAAPSAVPMPGPLRGQAPTHRHCPTCTCGPNTAAAGDGVGPQQGLD</sequence>
<dbReference type="InterPro" id="IPR036390">
    <property type="entry name" value="WH_DNA-bd_sf"/>
</dbReference>
<keyword evidence="6" id="KW-0539">Nucleus</keyword>
<comment type="similarity">
    <text evidence="2 7">Belongs to the HSF family.</text>
</comment>
<evidence type="ECO:0000256" key="6">
    <source>
        <dbReference type="ARBA" id="ARBA00023242"/>
    </source>
</evidence>
<dbReference type="FunFam" id="1.10.10.10:FF:000349">
    <property type="entry name" value="Heat shock transcription factor, Y-linked"/>
    <property type="match status" value="1"/>
</dbReference>